<sequence>MAKKITTQELRAKIDSGKKDYYLVDVLMQNSFEAKHITTAVNVPYEVGFLKEFEAKVHAPKNAFIIVYCASSGCQLSHMAAANLEEADYTNVYHYVDGLAGWQNAGYAFEGQN</sequence>
<evidence type="ECO:0000313" key="3">
    <source>
        <dbReference type="Proteomes" id="UP000230431"/>
    </source>
</evidence>
<name>A0A2H0RHG4_9BACT</name>
<accession>A0A2H0RHG4</accession>
<gene>
    <name evidence="2" type="ORF">COV08_02370</name>
</gene>
<dbReference type="SUPFAM" id="SSF52821">
    <property type="entry name" value="Rhodanese/Cell cycle control phosphatase"/>
    <property type="match status" value="1"/>
</dbReference>
<dbReference type="InterPro" id="IPR052367">
    <property type="entry name" value="Thiosulfate_ST/Rhodanese-like"/>
</dbReference>
<proteinExistence type="predicted"/>
<protein>
    <recommendedName>
        <fullName evidence="1">Rhodanese domain-containing protein</fullName>
    </recommendedName>
</protein>
<dbReference type="CDD" id="cd00158">
    <property type="entry name" value="RHOD"/>
    <property type="match status" value="1"/>
</dbReference>
<evidence type="ECO:0000259" key="1">
    <source>
        <dbReference type="PROSITE" id="PS50206"/>
    </source>
</evidence>
<dbReference type="Gene3D" id="3.40.250.10">
    <property type="entry name" value="Rhodanese-like domain"/>
    <property type="match status" value="1"/>
</dbReference>
<feature type="domain" description="Rhodanese" evidence="1">
    <location>
        <begin position="17"/>
        <end position="111"/>
    </location>
</feature>
<dbReference type="SMART" id="SM00450">
    <property type="entry name" value="RHOD"/>
    <property type="match status" value="1"/>
</dbReference>
<dbReference type="PROSITE" id="PS50206">
    <property type="entry name" value="RHODANESE_3"/>
    <property type="match status" value="1"/>
</dbReference>
<dbReference type="Proteomes" id="UP000230431">
    <property type="component" value="Unassembled WGS sequence"/>
</dbReference>
<organism evidence="2 3">
    <name type="scientific">Candidatus Vogelbacteria bacterium CG10_big_fil_rev_8_21_14_0_10_49_38</name>
    <dbReference type="NCBI Taxonomy" id="1975043"/>
    <lineage>
        <taxon>Bacteria</taxon>
        <taxon>Candidatus Vogeliibacteriota</taxon>
    </lineage>
</organism>
<dbReference type="Pfam" id="PF00581">
    <property type="entry name" value="Rhodanese"/>
    <property type="match status" value="1"/>
</dbReference>
<dbReference type="InterPro" id="IPR001763">
    <property type="entry name" value="Rhodanese-like_dom"/>
</dbReference>
<dbReference type="InterPro" id="IPR036873">
    <property type="entry name" value="Rhodanese-like_dom_sf"/>
</dbReference>
<comment type="caution">
    <text evidence="2">The sequence shown here is derived from an EMBL/GenBank/DDBJ whole genome shotgun (WGS) entry which is preliminary data.</text>
</comment>
<reference evidence="2 3" key="1">
    <citation type="submission" date="2017-09" db="EMBL/GenBank/DDBJ databases">
        <title>Depth-based differentiation of microbial function through sediment-hosted aquifers and enrichment of novel symbionts in the deep terrestrial subsurface.</title>
        <authorList>
            <person name="Probst A.J."/>
            <person name="Ladd B."/>
            <person name="Jarett J.K."/>
            <person name="Geller-Mcgrath D.E."/>
            <person name="Sieber C.M."/>
            <person name="Emerson J.B."/>
            <person name="Anantharaman K."/>
            <person name="Thomas B.C."/>
            <person name="Malmstrom R."/>
            <person name="Stieglmeier M."/>
            <person name="Klingl A."/>
            <person name="Woyke T."/>
            <person name="Ryan C.M."/>
            <person name="Banfield J.F."/>
        </authorList>
    </citation>
    <scope>NUCLEOTIDE SEQUENCE [LARGE SCALE GENOMIC DNA]</scope>
    <source>
        <strain evidence="2">CG10_big_fil_rev_8_21_14_0_10_49_38</strain>
    </source>
</reference>
<evidence type="ECO:0000313" key="2">
    <source>
        <dbReference type="EMBL" id="PIR45938.1"/>
    </source>
</evidence>
<dbReference type="EMBL" id="PCYK01000019">
    <property type="protein sequence ID" value="PIR45938.1"/>
    <property type="molecule type" value="Genomic_DNA"/>
</dbReference>
<dbReference type="PANTHER" id="PTHR45431">
    <property type="entry name" value="RHODANESE-LIKE DOMAIN-CONTAINING PROTEIN 15, CHLOROPLASTIC"/>
    <property type="match status" value="1"/>
</dbReference>
<dbReference type="PANTHER" id="PTHR45431:SF3">
    <property type="entry name" value="RHODANESE-LIKE DOMAIN-CONTAINING PROTEIN 15, CHLOROPLASTIC"/>
    <property type="match status" value="1"/>
</dbReference>
<dbReference type="AlphaFoldDB" id="A0A2H0RHG4"/>